<gene>
    <name evidence="2" type="ORF">J0S82_011379</name>
</gene>
<comment type="caution">
    <text evidence="2">The sequence shown here is derived from an EMBL/GenBank/DDBJ whole genome shotgun (WGS) entry which is preliminary data.</text>
</comment>
<dbReference type="Gene3D" id="1.10.510.10">
    <property type="entry name" value="Transferase(Phosphotransferase) domain 1"/>
    <property type="match status" value="1"/>
</dbReference>
<dbReference type="AlphaFoldDB" id="A0A8J6DJD6"/>
<reference evidence="2" key="1">
    <citation type="journal article" date="2021" name="Evol. Appl.">
        <title>The genome of the Pyrenean desman and the effects of bottlenecks and inbreeding on the genomic landscape of an endangered species.</title>
        <authorList>
            <person name="Escoda L."/>
            <person name="Castresana J."/>
        </authorList>
    </citation>
    <scope>NUCLEOTIDE SEQUENCE</scope>
    <source>
        <strain evidence="2">IBE-C5619</strain>
    </source>
</reference>
<protein>
    <submittedName>
        <fullName evidence="2">PAS domain-containing serine/threonine-protein kinase</fullName>
    </submittedName>
</protein>
<dbReference type="GO" id="GO:0016301">
    <property type="term" value="F:kinase activity"/>
    <property type="evidence" value="ECO:0007669"/>
    <property type="project" value="UniProtKB-KW"/>
</dbReference>
<keyword evidence="3" id="KW-1185">Reference proteome</keyword>
<evidence type="ECO:0000313" key="3">
    <source>
        <dbReference type="Proteomes" id="UP000700334"/>
    </source>
</evidence>
<keyword evidence="2" id="KW-0808">Transferase</keyword>
<evidence type="ECO:0000256" key="1">
    <source>
        <dbReference type="SAM" id="MobiDB-lite"/>
    </source>
</evidence>
<accession>A0A8J6DJD6</accession>
<keyword evidence="2" id="KW-0418">Kinase</keyword>
<dbReference type="OrthoDB" id="10252171at2759"/>
<dbReference type="Proteomes" id="UP000700334">
    <property type="component" value="Unassembled WGS sequence"/>
</dbReference>
<feature type="region of interest" description="Disordered" evidence="1">
    <location>
        <begin position="39"/>
        <end position="70"/>
    </location>
</feature>
<feature type="compositionally biased region" description="Polar residues" evidence="1">
    <location>
        <begin position="59"/>
        <end position="70"/>
    </location>
</feature>
<name>A0A8J6DJD6_GALPY</name>
<proteinExistence type="predicted"/>
<sequence length="70" mass="7565">MWSLGVTLYTLVFEENPFCELEEAVEAAISPPYLVSEGGQARKSASAPPNPASLMLWSQPGSLRHASSTR</sequence>
<evidence type="ECO:0000313" key="2">
    <source>
        <dbReference type="EMBL" id="KAG8508298.1"/>
    </source>
</evidence>
<organism evidence="2 3">
    <name type="scientific">Galemys pyrenaicus</name>
    <name type="common">Iberian desman</name>
    <name type="synonym">Pyrenean desman</name>
    <dbReference type="NCBI Taxonomy" id="202257"/>
    <lineage>
        <taxon>Eukaryota</taxon>
        <taxon>Metazoa</taxon>
        <taxon>Chordata</taxon>
        <taxon>Craniata</taxon>
        <taxon>Vertebrata</taxon>
        <taxon>Euteleostomi</taxon>
        <taxon>Mammalia</taxon>
        <taxon>Eutheria</taxon>
        <taxon>Laurasiatheria</taxon>
        <taxon>Eulipotyphla</taxon>
        <taxon>Talpidae</taxon>
        <taxon>Galemys</taxon>
    </lineage>
</organism>
<dbReference type="EMBL" id="JAGFMF010012051">
    <property type="protein sequence ID" value="KAG8508298.1"/>
    <property type="molecule type" value="Genomic_DNA"/>
</dbReference>